<evidence type="ECO:0008006" key="4">
    <source>
        <dbReference type="Google" id="ProtNLM"/>
    </source>
</evidence>
<sequence length="363" mass="40873">MSFIGIEFTDDSGGGLALVSKQWLTPRKQEVFWPPYKFQSQYNKAIKKGVVPEEDGSWKIFKIKRCFFETDDYSKAQRQIKQAQITSDCQSEVEEVLPLKRTIHKPKKLIYSSSDDEDEVLSEKHKLPPPPKIVRLNNKANNDEASSSSSQTSKSIQQSAASDTLNSFNGDPQTSYSSPSHSTNIFRSFSNSTPTISTVIENSFQDSIHNDGTVTKKIFSFLIHIKEQNNKILALFNDKQIAPNISAQLTLEDLPVNLPVSTQAELDTTLGGRDFTSKTNRILKYLLRDEVASNYSFYGKRMNKSPFSSLTCCSAVVRVYGYMHLCLGLFGCMASRGKAEFERLLISEHALRHVLRNMCAEHA</sequence>
<proteinExistence type="predicted"/>
<evidence type="ECO:0000256" key="1">
    <source>
        <dbReference type="SAM" id="MobiDB-lite"/>
    </source>
</evidence>
<evidence type="ECO:0000313" key="2">
    <source>
        <dbReference type="EMBL" id="EFN64051.1"/>
    </source>
</evidence>
<feature type="compositionally biased region" description="Low complexity" evidence="1">
    <location>
        <begin position="145"/>
        <end position="162"/>
    </location>
</feature>
<dbReference type="Proteomes" id="UP000000311">
    <property type="component" value="Unassembled WGS sequence"/>
</dbReference>
<keyword evidence="3" id="KW-1185">Reference proteome</keyword>
<organism evidence="3">
    <name type="scientific">Camponotus floridanus</name>
    <name type="common">Florida carpenter ant</name>
    <dbReference type="NCBI Taxonomy" id="104421"/>
    <lineage>
        <taxon>Eukaryota</taxon>
        <taxon>Metazoa</taxon>
        <taxon>Ecdysozoa</taxon>
        <taxon>Arthropoda</taxon>
        <taxon>Hexapoda</taxon>
        <taxon>Insecta</taxon>
        <taxon>Pterygota</taxon>
        <taxon>Neoptera</taxon>
        <taxon>Endopterygota</taxon>
        <taxon>Hymenoptera</taxon>
        <taxon>Apocrita</taxon>
        <taxon>Aculeata</taxon>
        <taxon>Formicoidea</taxon>
        <taxon>Formicidae</taxon>
        <taxon>Formicinae</taxon>
        <taxon>Camponotus</taxon>
    </lineage>
</organism>
<dbReference type="InParanoid" id="E2AR88"/>
<feature type="region of interest" description="Disordered" evidence="1">
    <location>
        <begin position="114"/>
        <end position="181"/>
    </location>
</feature>
<dbReference type="EMBL" id="GL441936">
    <property type="protein sequence ID" value="EFN64051.1"/>
    <property type="molecule type" value="Genomic_DNA"/>
</dbReference>
<feature type="compositionally biased region" description="Polar residues" evidence="1">
    <location>
        <begin position="163"/>
        <end position="181"/>
    </location>
</feature>
<evidence type="ECO:0000313" key="3">
    <source>
        <dbReference type="Proteomes" id="UP000000311"/>
    </source>
</evidence>
<reference evidence="2 3" key="1">
    <citation type="journal article" date="2010" name="Science">
        <title>Genomic comparison of the ants Camponotus floridanus and Harpegnathos saltator.</title>
        <authorList>
            <person name="Bonasio R."/>
            <person name="Zhang G."/>
            <person name="Ye C."/>
            <person name="Mutti N.S."/>
            <person name="Fang X."/>
            <person name="Qin N."/>
            <person name="Donahue G."/>
            <person name="Yang P."/>
            <person name="Li Q."/>
            <person name="Li C."/>
            <person name="Zhang P."/>
            <person name="Huang Z."/>
            <person name="Berger S.L."/>
            <person name="Reinberg D."/>
            <person name="Wang J."/>
            <person name="Liebig J."/>
        </authorList>
    </citation>
    <scope>NUCLEOTIDE SEQUENCE [LARGE SCALE GENOMIC DNA]</scope>
    <source>
        <strain evidence="3">C129</strain>
    </source>
</reference>
<name>E2AR88_CAMFO</name>
<accession>E2AR88</accession>
<dbReference type="OrthoDB" id="10071708at2759"/>
<gene>
    <name evidence="2" type="ORF">EAG_03559</name>
</gene>
<dbReference type="AlphaFoldDB" id="E2AR88"/>
<protein>
    <recommendedName>
        <fullName evidence="4">DUF4806 domain-containing protein</fullName>
    </recommendedName>
</protein>